<reference evidence="8 11" key="4">
    <citation type="journal article" date="2021" name="Syst. Appl. Microbiol.">
        <title>nCampylobacter vulpis sp. nov. isolated from wild red foxes.</title>
        <authorList>
            <person name="Parisi A."/>
            <person name="Chiara M."/>
            <person name="Caffara M."/>
            <person name="Mion D."/>
            <person name="Miller W.G."/>
            <person name="Caruso M."/>
            <person name="Manzari C."/>
            <person name="Florio D."/>
            <person name="Capozzi L."/>
            <person name="D'Erchia A.M."/>
            <person name="Manzulli V."/>
            <person name="Zanoni R.G."/>
        </authorList>
    </citation>
    <scope>NUCLEOTIDE SEQUENCE [LARGE SCALE GENOMIC DNA]</scope>
    <source>
        <strain evidence="8 11">52/13</strain>
    </source>
</reference>
<dbReference type="Proteomes" id="UP000811399">
    <property type="component" value="Unassembled WGS sequence"/>
</dbReference>
<evidence type="ECO:0000256" key="6">
    <source>
        <dbReference type="ARBA" id="ARBA00048488"/>
    </source>
</evidence>
<dbReference type="OrthoDB" id="4174719at2"/>
<accession>A0A2G4R607</accession>
<dbReference type="AlphaFoldDB" id="A0A2G4R607"/>
<dbReference type="PANTHER" id="PTHR46081:SF8">
    <property type="entry name" value="PEPTIDE METHIONINE SULFOXIDE REDUCTASE 2"/>
    <property type="match status" value="1"/>
</dbReference>
<dbReference type="GO" id="GO:0006979">
    <property type="term" value="P:response to oxidative stress"/>
    <property type="evidence" value="ECO:0007669"/>
    <property type="project" value="InterPro"/>
</dbReference>
<comment type="cofactor">
    <cofactor evidence="1">
        <name>Zn(2+)</name>
        <dbReference type="ChEBI" id="CHEBI:29105"/>
    </cofactor>
</comment>
<dbReference type="InterPro" id="IPR011057">
    <property type="entry name" value="Mss4-like_sf"/>
</dbReference>
<dbReference type="Pfam" id="PF01641">
    <property type="entry name" value="SelR"/>
    <property type="match status" value="1"/>
</dbReference>
<dbReference type="PROSITE" id="PS51790">
    <property type="entry name" value="MSRB"/>
    <property type="match status" value="1"/>
</dbReference>
<dbReference type="GeneID" id="77266249"/>
<evidence type="ECO:0000256" key="4">
    <source>
        <dbReference type="ARBA" id="ARBA00022833"/>
    </source>
</evidence>
<dbReference type="RefSeq" id="WP_099461038.1">
    <property type="nucleotide sequence ID" value="NZ_CP041617.1"/>
</dbReference>
<dbReference type="EMBL" id="LDWY01000017">
    <property type="protein sequence ID" value="PHY91974.1"/>
    <property type="molecule type" value="Genomic_DNA"/>
</dbReference>
<evidence type="ECO:0000313" key="11">
    <source>
        <dbReference type="Proteomes" id="UP000811399"/>
    </source>
</evidence>
<keyword evidence="5 9" id="KW-0560">Oxidoreductase</keyword>
<dbReference type="Proteomes" id="UP000237472">
    <property type="component" value="Unassembled WGS sequence"/>
</dbReference>
<dbReference type="InterPro" id="IPR028427">
    <property type="entry name" value="Met_Sox_Rdtase_MsrB"/>
</dbReference>
<dbReference type="InterPro" id="IPR002579">
    <property type="entry name" value="Met_Sox_Rdtase_MsrB_dom"/>
</dbReference>
<evidence type="ECO:0000313" key="10">
    <source>
        <dbReference type="Proteomes" id="UP000237472"/>
    </source>
</evidence>
<dbReference type="NCBIfam" id="TIGR00357">
    <property type="entry name" value="peptide-methionine (R)-S-oxide reductase MsrB"/>
    <property type="match status" value="1"/>
</dbReference>
<dbReference type="SUPFAM" id="SSF51316">
    <property type="entry name" value="Mss4-like"/>
    <property type="match status" value="1"/>
</dbReference>
<evidence type="ECO:0000313" key="8">
    <source>
        <dbReference type="EMBL" id="MBS4240289.1"/>
    </source>
</evidence>
<reference evidence="8" key="3">
    <citation type="submission" date="2019-07" db="EMBL/GenBank/DDBJ databases">
        <authorList>
            <person name="Miller W.G."/>
        </authorList>
    </citation>
    <scope>NUCLEOTIDE SEQUENCE</scope>
    <source>
        <strain evidence="8">52/13</strain>
    </source>
</reference>
<evidence type="ECO:0000256" key="3">
    <source>
        <dbReference type="ARBA" id="ARBA00022723"/>
    </source>
</evidence>
<reference evidence="10" key="2">
    <citation type="submission" date="2015-06" db="EMBL/GenBank/DDBJ databases">
        <authorList>
            <person name="Parisi A."/>
            <person name="Chiara M."/>
            <person name="Florio D."/>
            <person name="Miccolupo A."/>
            <person name="Manzari C."/>
            <person name="Mion D."/>
            <person name="Caruso M."/>
            <person name="D'erchia A.M."/>
            <person name="Zanoni R."/>
        </authorList>
    </citation>
    <scope>NUCLEOTIDE SEQUENCE [LARGE SCALE GENOMIC DNA]</scope>
    <source>
        <strain evidence="10">73/13</strain>
    </source>
</reference>
<dbReference type="EC" id="1.8.4.12" evidence="2"/>
<name>A0A2G4R607_9BACT</name>
<gene>
    <name evidence="9" type="ORF">AA994_01685</name>
    <name evidence="8" type="ORF">CVU5213_00830</name>
</gene>
<dbReference type="GO" id="GO:0046872">
    <property type="term" value="F:metal ion binding"/>
    <property type="evidence" value="ECO:0007669"/>
    <property type="project" value="UniProtKB-KW"/>
</dbReference>
<proteinExistence type="predicted"/>
<evidence type="ECO:0000259" key="7">
    <source>
        <dbReference type="PROSITE" id="PS51790"/>
    </source>
</evidence>
<evidence type="ECO:0000313" key="9">
    <source>
        <dbReference type="EMBL" id="PHY91974.1"/>
    </source>
</evidence>
<comment type="caution">
    <text evidence="9">The sequence shown here is derived from an EMBL/GenBank/DDBJ whole genome shotgun (WGS) entry which is preliminary data.</text>
</comment>
<evidence type="ECO:0000256" key="2">
    <source>
        <dbReference type="ARBA" id="ARBA00012499"/>
    </source>
</evidence>
<dbReference type="PANTHER" id="PTHR46081">
    <property type="entry name" value="PEPTIDE METHIONINE SULFOXIDE REDUCTASE 2"/>
    <property type="match status" value="1"/>
</dbReference>
<evidence type="ECO:0000256" key="5">
    <source>
        <dbReference type="ARBA" id="ARBA00023002"/>
    </source>
</evidence>
<keyword evidence="3" id="KW-0479">Metal-binding</keyword>
<comment type="catalytic activity">
    <reaction evidence="6">
        <text>L-methionyl-[protein] + [thioredoxin]-disulfide + H2O = L-methionyl-(R)-S-oxide-[protein] + [thioredoxin]-dithiol</text>
        <dbReference type="Rhea" id="RHEA:24164"/>
        <dbReference type="Rhea" id="RHEA-COMP:10698"/>
        <dbReference type="Rhea" id="RHEA-COMP:10700"/>
        <dbReference type="Rhea" id="RHEA-COMP:12313"/>
        <dbReference type="Rhea" id="RHEA-COMP:12314"/>
        <dbReference type="ChEBI" id="CHEBI:15377"/>
        <dbReference type="ChEBI" id="CHEBI:16044"/>
        <dbReference type="ChEBI" id="CHEBI:29950"/>
        <dbReference type="ChEBI" id="CHEBI:45764"/>
        <dbReference type="ChEBI" id="CHEBI:50058"/>
        <dbReference type="EC" id="1.8.4.12"/>
    </reaction>
</comment>
<sequence>MLSEEEKRIIIDKGTEAPFSGEYNDFFEVGVYLCKQCGAKLYESTHKFKSHCGWPSFDDEIKGAVRRKPDKDGVRIEILCAKCDGHLGHIFENEGFTPKNVRHCVNSLSLKFVRK</sequence>
<dbReference type="EMBL" id="VJYU01000002">
    <property type="protein sequence ID" value="MBS4240289.1"/>
    <property type="molecule type" value="Genomic_DNA"/>
</dbReference>
<evidence type="ECO:0000256" key="1">
    <source>
        <dbReference type="ARBA" id="ARBA00001947"/>
    </source>
</evidence>
<organism evidence="9 10">
    <name type="scientific">Campylobacter vulpis</name>
    <dbReference type="NCBI Taxonomy" id="1655500"/>
    <lineage>
        <taxon>Bacteria</taxon>
        <taxon>Pseudomonadati</taxon>
        <taxon>Campylobacterota</taxon>
        <taxon>Epsilonproteobacteria</taxon>
        <taxon>Campylobacterales</taxon>
        <taxon>Campylobacteraceae</taxon>
        <taxon>Campylobacter</taxon>
    </lineage>
</organism>
<protein>
    <recommendedName>
        <fullName evidence="2">peptide-methionine (R)-S-oxide reductase</fullName>
        <ecNumber evidence="2">1.8.4.12</ecNumber>
    </recommendedName>
</protein>
<dbReference type="Gene3D" id="2.170.150.20">
    <property type="entry name" value="Peptide methionine sulfoxide reductase"/>
    <property type="match status" value="1"/>
</dbReference>
<dbReference type="NCBIfam" id="NF004036">
    <property type="entry name" value="PRK05508.1"/>
    <property type="match status" value="1"/>
</dbReference>
<keyword evidence="4" id="KW-0862">Zinc</keyword>
<keyword evidence="11" id="KW-1185">Reference proteome</keyword>
<reference evidence="9" key="1">
    <citation type="submission" date="2015-06" db="EMBL/GenBank/DDBJ databases">
        <authorList>
            <person name="Hoefler B.C."/>
            <person name="Straight P.D."/>
        </authorList>
    </citation>
    <scope>NUCLEOTIDE SEQUENCE [LARGE SCALE GENOMIC DNA]</scope>
    <source>
        <strain evidence="9">73/13</strain>
    </source>
</reference>
<dbReference type="GO" id="GO:0030091">
    <property type="term" value="P:protein repair"/>
    <property type="evidence" value="ECO:0007669"/>
    <property type="project" value="InterPro"/>
</dbReference>
<dbReference type="GO" id="GO:0033743">
    <property type="term" value="F:peptide-methionine (R)-S-oxide reductase activity"/>
    <property type="evidence" value="ECO:0007669"/>
    <property type="project" value="UniProtKB-EC"/>
</dbReference>
<feature type="domain" description="MsrB" evidence="7">
    <location>
        <begin position="1"/>
        <end position="115"/>
    </location>
</feature>